<dbReference type="InterPro" id="IPR014772">
    <property type="entry name" value="Munc13_dom-2"/>
</dbReference>
<evidence type="ECO:0000256" key="6">
    <source>
        <dbReference type="ARBA" id="ARBA00022753"/>
    </source>
</evidence>
<dbReference type="Gene3D" id="1.20.58.1100">
    <property type="match status" value="1"/>
</dbReference>
<keyword evidence="4" id="KW-0268">Exocytosis</keyword>
<dbReference type="PROSITE" id="PS51259">
    <property type="entry name" value="MHD2"/>
    <property type="match status" value="1"/>
</dbReference>
<dbReference type="Pfam" id="PF00168">
    <property type="entry name" value="C2"/>
    <property type="match status" value="4"/>
</dbReference>
<evidence type="ECO:0000256" key="2">
    <source>
        <dbReference type="ARBA" id="ARBA00004603"/>
    </source>
</evidence>
<dbReference type="PANTHER" id="PTHR45999">
    <property type="entry name" value="UNC-13-4A, ISOFORM B"/>
    <property type="match status" value="1"/>
</dbReference>
<organism evidence="7">
    <name type="scientific">Dendroctonus ponderosae</name>
    <name type="common">Mountain pine beetle</name>
    <dbReference type="NCBI Taxonomy" id="77166"/>
    <lineage>
        <taxon>Eukaryota</taxon>
        <taxon>Metazoa</taxon>
        <taxon>Ecdysozoa</taxon>
        <taxon>Arthropoda</taxon>
        <taxon>Hexapoda</taxon>
        <taxon>Insecta</taxon>
        <taxon>Pterygota</taxon>
        <taxon>Neoptera</taxon>
        <taxon>Endopterygota</taxon>
        <taxon>Coleoptera</taxon>
        <taxon>Polyphaga</taxon>
        <taxon>Cucujiformia</taxon>
        <taxon>Curculionidae</taxon>
        <taxon>Scolytinae</taxon>
        <taxon>Dendroctonus</taxon>
    </lineage>
</organism>
<dbReference type="GO" id="GO:0099503">
    <property type="term" value="C:secretory vesicle"/>
    <property type="evidence" value="ECO:0007669"/>
    <property type="project" value="TreeGrafter"/>
</dbReference>
<dbReference type="SMART" id="SM00239">
    <property type="entry name" value="C2"/>
    <property type="match status" value="2"/>
</dbReference>
<evidence type="ECO:0000313" key="7">
    <source>
        <dbReference type="EMBL" id="ENN73131.1"/>
    </source>
</evidence>
<dbReference type="InterPro" id="IPR052095">
    <property type="entry name" value="UNC-13_domain"/>
</dbReference>
<keyword evidence="5" id="KW-0963">Cytoplasm</keyword>
<comment type="subcellular location">
    <subcellularLocation>
        <location evidence="1">Cytoplasm</location>
    </subcellularLocation>
    <subcellularLocation>
        <location evidence="2">Late endosome</location>
    </subcellularLocation>
</comment>
<dbReference type="InterPro" id="IPR035892">
    <property type="entry name" value="C2_domain_sf"/>
</dbReference>
<evidence type="ECO:0000256" key="3">
    <source>
        <dbReference type="ARBA" id="ARBA00005823"/>
    </source>
</evidence>
<dbReference type="GO" id="GO:0006887">
    <property type="term" value="P:exocytosis"/>
    <property type="evidence" value="ECO:0007669"/>
    <property type="project" value="UniProtKB-KW"/>
</dbReference>
<name>N6TXN5_DENPD</name>
<comment type="similarity">
    <text evidence="3">Belongs to the unc-13 family.</text>
</comment>
<evidence type="ECO:0000256" key="5">
    <source>
        <dbReference type="ARBA" id="ARBA00022490"/>
    </source>
</evidence>
<dbReference type="GO" id="GO:0005770">
    <property type="term" value="C:late endosome"/>
    <property type="evidence" value="ECO:0007669"/>
    <property type="project" value="UniProtKB-SubCell"/>
</dbReference>
<dbReference type="PANTHER" id="PTHR45999:SF4">
    <property type="entry name" value="UNC-13-4A, ISOFORM B"/>
    <property type="match status" value="1"/>
</dbReference>
<dbReference type="Gene3D" id="1.10.357.50">
    <property type="match status" value="1"/>
</dbReference>
<dbReference type="OrthoDB" id="7976202at2759"/>
<proteinExistence type="inferred from homology"/>
<evidence type="ECO:0000256" key="1">
    <source>
        <dbReference type="ARBA" id="ARBA00004496"/>
    </source>
</evidence>
<dbReference type="InterPro" id="IPR014770">
    <property type="entry name" value="Munc13_1"/>
</dbReference>
<evidence type="ECO:0000256" key="4">
    <source>
        <dbReference type="ARBA" id="ARBA00022483"/>
    </source>
</evidence>
<reference evidence="7" key="1">
    <citation type="journal article" date="2013" name="Genome Biol.">
        <title>Draft genome of the mountain pine beetle, Dendroctonus ponderosae Hopkins, a major forest pest.</title>
        <authorList>
            <person name="Keeling C.I."/>
            <person name="Yuen M.M."/>
            <person name="Liao N.Y."/>
            <person name="Docking T.R."/>
            <person name="Chan S.K."/>
            <person name="Taylor G.A."/>
            <person name="Palmquist D.L."/>
            <person name="Jackman S.D."/>
            <person name="Nguyen A."/>
            <person name="Li M."/>
            <person name="Henderson H."/>
            <person name="Janes J.K."/>
            <person name="Zhao Y."/>
            <person name="Pandoh P."/>
            <person name="Moore R."/>
            <person name="Sperling F.A."/>
            <person name="Huber D.P."/>
            <person name="Birol I."/>
            <person name="Jones S.J."/>
            <person name="Bohlmann J."/>
        </authorList>
    </citation>
    <scope>NUCLEOTIDE SEQUENCE</scope>
</reference>
<keyword evidence="6" id="KW-0967">Endosome</keyword>
<dbReference type="PROSITE" id="PS50004">
    <property type="entry name" value="C2"/>
    <property type="match status" value="2"/>
</dbReference>
<sequence length="1285" mass="146057">MSFFNSLSEYVTNSVAGLSLSPKRFSLSRTDTSESSTGVSPNSRSNSGDSNTPGFPKVVPAPGAIALVQRRRSTLEALVPTPPVRRPGSFRVRSPKTAQERLSNFCCRRLSWPEIDHQVRSGVQDIDGSYFESFTALAWKQENQRQSVLRNAEAVASEAPPPEQDLGINPLDYSVSQNEKDKLYVEMLYTIANTVGAPAPGGQYAHYKEDLYLYGQRAFGVPADRHYRMLHVAGEEQPPIVVLSVIVVEAEGLEAKDANGFSDPYCMLGIQPMAAPSSPQPLTPNRTLSDACSPCGIGGSIGDLNHSGGGEKLRKHHSFKLSFKRKEGRVREHRDSLGGALPAKFIRATSVKPHTLNPKWNEKFRFDIDDINSDSLHLDIWDHDDESSVLEAVSKLNEVRGVRGLGRFFKQVCQSARQSSQDDFLGCVTIPLQDIPSTGLEGWFKLDARSQRSTVQGRIRLKMWLSTRENRGIADDDNWTELTQHESLYATFVDYELKNWNKETWCWSGDLPGPALTILHQHAVQGDLTELQTALARFVAASRVYLKTPLDPRWMLQLLTDVEDSWNNFTLTREEEMWLAEKYTAMQGKHSSQRWLQQLRHHRQLFPALHPASLSRLEYLLRCLAYLSNMKSFWKCCPFNKEIRGEIVATLRKGTPEWFNGLRNVIMNPEEYDTSFVDFCSEVYVQLKHGLNHYHPLFEGTNGIPYFSVVFKQIDKLMADEVINFLNQNEHPDAAYSRLIFAIYMEVKDLATLHQHLPSGGDHKLLLVRCHEWFDPSVSHWLSICKGKALQRVRTAVDLQKPCDGDKLVKHSSSAVDVVAMFCQLRDFWRLLQWPKAHSVCLLSQLLDCICSAALLYADITYQGLMETGYFDRLGDFKVCDEMCIAANNLEYVYKFVSLLENYFDFVTLETVASEIHFATLTNQLDSTLSQLQVRQQSAPARHLVWLTVVLQVRVLDILKRVGPQMQERLRKAMFHVAWSPDSLPTQEAVDRLFEYLHAHLKTLNYLLLPQNFQKVLGEVWEYTLAELNHQMDSGATNEDLPAMFHERLHSALELMVDFFHAEGQGLTTEQLHSATFSLIERQLQYHRTETEKLIEVFYGQRLQEQYSITSSPYGNLAVRAYFNHDSLCVEVLHARDIIPLDPNGFSDPFVIIELLPKRTFPHCNEQQTNVHKKTLHPIFDECFEFSVTLEQCKSPSAMVAFTVMDHDVLTANDFAGEAFLALASISGVAENSSADNFHGLKPVELVLMQQHQKNHPVLQILESRPADRMAAEFVRKQRQRMAIK</sequence>
<accession>N6TXN5</accession>
<dbReference type="OMA" id="WLAEAMN"/>
<dbReference type="CDD" id="cd08676">
    <property type="entry name" value="C2A_Munc13-like"/>
    <property type="match status" value="1"/>
</dbReference>
<dbReference type="SUPFAM" id="SSF49562">
    <property type="entry name" value="C2 domain (Calcium/lipid-binding domain, CaLB)"/>
    <property type="match status" value="2"/>
</dbReference>
<protein>
    <submittedName>
        <fullName evidence="7">Uncharacterized protein</fullName>
    </submittedName>
</protein>
<gene>
    <name evidence="7" type="ORF">YQE_10272</name>
</gene>
<dbReference type="InterPro" id="IPR000008">
    <property type="entry name" value="C2_dom"/>
</dbReference>
<feature type="non-terminal residue" evidence="7">
    <location>
        <position position="1"/>
    </location>
</feature>
<dbReference type="Gene3D" id="2.60.40.150">
    <property type="entry name" value="C2 domain"/>
    <property type="match status" value="2"/>
</dbReference>
<dbReference type="HOGENOM" id="CLU_003295_2_0_1"/>
<dbReference type="PROSITE" id="PS51258">
    <property type="entry name" value="MHD1"/>
    <property type="match status" value="1"/>
</dbReference>
<dbReference type="CDD" id="cd04009">
    <property type="entry name" value="C2B_Munc13-like"/>
    <property type="match status" value="1"/>
</dbReference>
<dbReference type="EMBL" id="KB741180">
    <property type="protein sequence ID" value="ENN73131.1"/>
    <property type="molecule type" value="Genomic_DNA"/>
</dbReference>